<accession>A0A3E2BQB1</accession>
<dbReference type="Proteomes" id="UP000257323">
    <property type="component" value="Unassembled WGS sequence"/>
</dbReference>
<comment type="similarity">
    <text evidence="1">Belongs to the universal stress protein A family.</text>
</comment>
<dbReference type="InterPro" id="IPR006015">
    <property type="entry name" value="Universal_stress_UspA"/>
</dbReference>
<sequence length="291" mass="32753">MTGQIKTILWATDFSKESLTALSYANYLGRRFGAEIKALHVVPDFAPALYESRGVVVAELMEKQEESRRQALKKLRRLSDKNEIKFSKLIVDTGSAGKKIPELAEKEKCQLVVIGRKGLSALEKILLGSVANQVLRRSRVPVLVVPKRRVSPKIENILVPTDFSAAEERERNYAWMLASSLKANLTLLYILELYDFKFSPDEIKKMMDEALQTLKSRKKKKGEFEIKEVVVRDLNAAAGIVTYAARHKLDLIVMSTCVSPLERFFLGSTTEKVISYSTVPVLALPSVFCKK</sequence>
<dbReference type="InterPro" id="IPR006016">
    <property type="entry name" value="UspA"/>
</dbReference>
<dbReference type="CDD" id="cd00293">
    <property type="entry name" value="USP-like"/>
    <property type="match status" value="2"/>
</dbReference>
<evidence type="ECO:0000256" key="1">
    <source>
        <dbReference type="ARBA" id="ARBA00008791"/>
    </source>
</evidence>
<organism evidence="3 4">
    <name type="scientific">Candidatus Saccharicenans subterraneus</name>
    <dbReference type="NCBI Taxonomy" id="2508984"/>
    <lineage>
        <taxon>Bacteria</taxon>
        <taxon>Candidatus Aminicenantota</taxon>
        <taxon>Candidatus Aminicenantia</taxon>
        <taxon>Candidatus Aminicenantales</taxon>
        <taxon>Candidatus Saccharicenantaceae</taxon>
        <taxon>Candidatus Saccharicenans</taxon>
    </lineage>
</organism>
<comment type="caution">
    <text evidence="3">The sequence shown here is derived from an EMBL/GenBank/DDBJ whole genome shotgun (WGS) entry which is preliminary data.</text>
</comment>
<evidence type="ECO:0000313" key="3">
    <source>
        <dbReference type="EMBL" id="RFT16894.1"/>
    </source>
</evidence>
<dbReference type="Gene3D" id="3.40.50.620">
    <property type="entry name" value="HUPs"/>
    <property type="match status" value="2"/>
</dbReference>
<dbReference type="PANTHER" id="PTHR46268:SF6">
    <property type="entry name" value="UNIVERSAL STRESS PROTEIN UP12"/>
    <property type="match status" value="1"/>
</dbReference>
<dbReference type="AlphaFoldDB" id="A0A3E2BQB1"/>
<dbReference type="SUPFAM" id="SSF52402">
    <property type="entry name" value="Adenine nucleotide alpha hydrolases-like"/>
    <property type="match status" value="2"/>
</dbReference>
<dbReference type="Pfam" id="PF00582">
    <property type="entry name" value="Usp"/>
    <property type="match status" value="2"/>
</dbReference>
<dbReference type="PANTHER" id="PTHR46268">
    <property type="entry name" value="STRESS RESPONSE PROTEIN NHAX"/>
    <property type="match status" value="1"/>
</dbReference>
<name>A0A3E2BQB1_9BACT</name>
<dbReference type="PRINTS" id="PR01438">
    <property type="entry name" value="UNVRSLSTRESS"/>
</dbReference>
<feature type="domain" description="UspA" evidence="2">
    <location>
        <begin position="155"/>
        <end position="284"/>
    </location>
</feature>
<proteinExistence type="inferred from homology"/>
<gene>
    <name evidence="3" type="ORF">OP8BY_0836</name>
</gene>
<evidence type="ECO:0000259" key="2">
    <source>
        <dbReference type="Pfam" id="PF00582"/>
    </source>
</evidence>
<protein>
    <recommendedName>
        <fullName evidence="2">UspA domain-containing protein</fullName>
    </recommendedName>
</protein>
<dbReference type="InterPro" id="IPR014729">
    <property type="entry name" value="Rossmann-like_a/b/a_fold"/>
</dbReference>
<dbReference type="EMBL" id="QUAH01000001">
    <property type="protein sequence ID" value="RFT16894.1"/>
    <property type="molecule type" value="Genomic_DNA"/>
</dbReference>
<evidence type="ECO:0000313" key="4">
    <source>
        <dbReference type="Proteomes" id="UP000257323"/>
    </source>
</evidence>
<feature type="domain" description="UspA" evidence="2">
    <location>
        <begin position="5"/>
        <end position="146"/>
    </location>
</feature>
<reference evidence="3 4" key="1">
    <citation type="submission" date="2018-08" db="EMBL/GenBank/DDBJ databases">
        <title>Genome analysis of the thermophilic bacterium of the candidate phylum Aminicenantes from deep subsurface aquifer revealed its physiology and ecological role.</title>
        <authorList>
            <person name="Kadnikov V.V."/>
            <person name="Mardanov A.V."/>
            <person name="Beletsky A.V."/>
            <person name="Karnachuk O.V."/>
            <person name="Ravin N.V."/>
        </authorList>
    </citation>
    <scope>NUCLEOTIDE SEQUENCE [LARGE SCALE GENOMIC DNA]</scope>
    <source>
        <strain evidence="3">BY38</strain>
    </source>
</reference>